<evidence type="ECO:0000256" key="5">
    <source>
        <dbReference type="ARBA" id="ARBA00022519"/>
    </source>
</evidence>
<dbReference type="InterPro" id="IPR019734">
    <property type="entry name" value="TPR_rpt"/>
</dbReference>
<protein>
    <submittedName>
        <fullName evidence="13">Heme biosynthesis HemY N-terminal domain-containing protein</fullName>
    </submittedName>
</protein>
<evidence type="ECO:0000256" key="9">
    <source>
        <dbReference type="ARBA" id="ARBA00023244"/>
    </source>
</evidence>
<evidence type="ECO:0000256" key="10">
    <source>
        <dbReference type="PROSITE-ProRule" id="PRU00339"/>
    </source>
</evidence>
<evidence type="ECO:0000256" key="7">
    <source>
        <dbReference type="ARBA" id="ARBA00022989"/>
    </source>
</evidence>
<sequence>MRRLLLFFFIFLVAGVGLALVFREHNGYVQIAYADWRLETSLFFFLAVLVAGLYTALLLWRLAVTGALLPRNLRELLARRGERKARRSLYQGLLKLFEGRWADAENELAKLAERQDNPTLNYLGAARCAQHLQAPDRRDRYLEQAAARRGSSELAILLTQAELQMEQGQDAEALATLTRLREIEPTHGHGLVLLARLSEHMGDWAQVRELLPVLRKQQLLGEDKRRDLSIRAWTDLVRQAEANADTLPDTWKRVPRDLRRNPAVQLVYVRKLIEAGAPVAAADLIRATLRTQWDAGLALAFGDIASDNRTAQLATVEAWLKQYGEEPELLLVAGRLCLRNRLWGRARSYLENSLRGVNRPSALLELGRLFEEIDQDEEARQAFRQGLEAVLDNPR</sequence>
<organism evidence="13 14">
    <name type="scientific">Spectribacter acetivorans</name>
    <dbReference type="NCBI Taxonomy" id="3075603"/>
    <lineage>
        <taxon>Bacteria</taxon>
        <taxon>Pseudomonadati</taxon>
        <taxon>Pseudomonadota</taxon>
        <taxon>Gammaproteobacteria</taxon>
        <taxon>Salinisphaerales</taxon>
        <taxon>Salinisphaeraceae</taxon>
        <taxon>Spectribacter</taxon>
    </lineage>
</organism>
<dbReference type="Pfam" id="PF13174">
    <property type="entry name" value="TPR_6"/>
    <property type="match status" value="2"/>
</dbReference>
<keyword evidence="7 11" id="KW-1133">Transmembrane helix</keyword>
<comment type="pathway">
    <text evidence="3">Porphyrin-containing compound metabolism; protoheme biosynthesis.</text>
</comment>
<evidence type="ECO:0000256" key="2">
    <source>
        <dbReference type="ARBA" id="ARBA00004429"/>
    </source>
</evidence>
<proteinExistence type="predicted"/>
<dbReference type="EMBL" id="JAVRHY010000001">
    <property type="protein sequence ID" value="MDT0617074.1"/>
    <property type="molecule type" value="Genomic_DNA"/>
</dbReference>
<evidence type="ECO:0000313" key="13">
    <source>
        <dbReference type="EMBL" id="MDT0617074.1"/>
    </source>
</evidence>
<dbReference type="InterPro" id="IPR011990">
    <property type="entry name" value="TPR-like_helical_dom_sf"/>
</dbReference>
<evidence type="ECO:0000256" key="1">
    <source>
        <dbReference type="ARBA" id="ARBA00002962"/>
    </source>
</evidence>
<comment type="function">
    <text evidence="1">Involved in a late step of protoheme IX synthesis.</text>
</comment>
<comment type="subcellular location">
    <subcellularLocation>
        <location evidence="2">Cell inner membrane</location>
        <topology evidence="2">Multi-pass membrane protein</topology>
    </subcellularLocation>
</comment>
<gene>
    <name evidence="13" type="ORF">RM531_01160</name>
</gene>
<feature type="transmembrane region" description="Helical" evidence="11">
    <location>
        <begin position="43"/>
        <end position="69"/>
    </location>
</feature>
<keyword evidence="5" id="KW-0997">Cell inner membrane</keyword>
<dbReference type="InterPro" id="IPR005254">
    <property type="entry name" value="Heme_biosyn_assoc_TPR_pro"/>
</dbReference>
<keyword evidence="8 11" id="KW-0472">Membrane</keyword>
<name>A0ABU3B3P3_9GAMM</name>
<feature type="domain" description="HemY N-terminal" evidence="12">
    <location>
        <begin position="27"/>
        <end position="131"/>
    </location>
</feature>
<reference evidence="13 14" key="1">
    <citation type="submission" date="2023-09" db="EMBL/GenBank/DDBJ databases">
        <authorList>
            <person name="Rey-Velasco X."/>
        </authorList>
    </citation>
    <scope>NUCLEOTIDE SEQUENCE [LARGE SCALE GENOMIC DNA]</scope>
    <source>
        <strain evidence="13 14">P385</strain>
    </source>
</reference>
<dbReference type="InterPro" id="IPR010817">
    <property type="entry name" value="HemY_N"/>
</dbReference>
<evidence type="ECO:0000256" key="8">
    <source>
        <dbReference type="ARBA" id="ARBA00023136"/>
    </source>
</evidence>
<keyword evidence="9" id="KW-0627">Porphyrin biosynthesis</keyword>
<dbReference type="Pfam" id="PF07219">
    <property type="entry name" value="HemY_N"/>
    <property type="match status" value="1"/>
</dbReference>
<evidence type="ECO:0000256" key="6">
    <source>
        <dbReference type="ARBA" id="ARBA00022692"/>
    </source>
</evidence>
<dbReference type="Gene3D" id="1.25.40.10">
    <property type="entry name" value="Tetratricopeptide repeat domain"/>
    <property type="match status" value="2"/>
</dbReference>
<dbReference type="SUPFAM" id="SSF48452">
    <property type="entry name" value="TPR-like"/>
    <property type="match status" value="1"/>
</dbReference>
<keyword evidence="10" id="KW-0802">TPR repeat</keyword>
<dbReference type="Proteomes" id="UP001259982">
    <property type="component" value="Unassembled WGS sequence"/>
</dbReference>
<keyword evidence="4" id="KW-1003">Cell membrane</keyword>
<keyword evidence="14" id="KW-1185">Reference proteome</keyword>
<dbReference type="RefSeq" id="WP_311656661.1">
    <property type="nucleotide sequence ID" value="NZ_JAVRHY010000001.1"/>
</dbReference>
<evidence type="ECO:0000256" key="4">
    <source>
        <dbReference type="ARBA" id="ARBA00022475"/>
    </source>
</evidence>
<keyword evidence="6 11" id="KW-0812">Transmembrane</keyword>
<feature type="repeat" description="TPR" evidence="10">
    <location>
        <begin position="360"/>
        <end position="393"/>
    </location>
</feature>
<evidence type="ECO:0000313" key="14">
    <source>
        <dbReference type="Proteomes" id="UP001259982"/>
    </source>
</evidence>
<evidence type="ECO:0000256" key="3">
    <source>
        <dbReference type="ARBA" id="ARBA00004744"/>
    </source>
</evidence>
<evidence type="ECO:0000256" key="11">
    <source>
        <dbReference type="SAM" id="Phobius"/>
    </source>
</evidence>
<comment type="caution">
    <text evidence="13">The sequence shown here is derived from an EMBL/GenBank/DDBJ whole genome shotgun (WGS) entry which is preliminary data.</text>
</comment>
<dbReference type="PROSITE" id="PS50005">
    <property type="entry name" value="TPR"/>
    <property type="match status" value="1"/>
</dbReference>
<dbReference type="NCBIfam" id="TIGR00540">
    <property type="entry name" value="TPR_hemY_coli"/>
    <property type="match status" value="1"/>
</dbReference>
<accession>A0ABU3B3P3</accession>
<evidence type="ECO:0000259" key="12">
    <source>
        <dbReference type="Pfam" id="PF07219"/>
    </source>
</evidence>